<dbReference type="EMBL" id="LAZR01005430">
    <property type="protein sequence ID" value="KKN00008.1"/>
    <property type="molecule type" value="Genomic_DNA"/>
</dbReference>
<proteinExistence type="predicted"/>
<sequence length="43" mass="4825">LISESHYGLKTAINSVVSEEEGLYGSIRGKLDSIFDQIEEIRK</sequence>
<accession>A0A0F9Q3Q0</accession>
<feature type="non-terminal residue" evidence="1">
    <location>
        <position position="1"/>
    </location>
</feature>
<protein>
    <submittedName>
        <fullName evidence="1">Uncharacterized protein</fullName>
    </submittedName>
</protein>
<organism evidence="1">
    <name type="scientific">marine sediment metagenome</name>
    <dbReference type="NCBI Taxonomy" id="412755"/>
    <lineage>
        <taxon>unclassified sequences</taxon>
        <taxon>metagenomes</taxon>
        <taxon>ecological metagenomes</taxon>
    </lineage>
</organism>
<comment type="caution">
    <text evidence="1">The sequence shown here is derived from an EMBL/GenBank/DDBJ whole genome shotgun (WGS) entry which is preliminary data.</text>
</comment>
<reference evidence="1" key="1">
    <citation type="journal article" date="2015" name="Nature">
        <title>Complex archaea that bridge the gap between prokaryotes and eukaryotes.</title>
        <authorList>
            <person name="Spang A."/>
            <person name="Saw J.H."/>
            <person name="Jorgensen S.L."/>
            <person name="Zaremba-Niedzwiedzka K."/>
            <person name="Martijn J."/>
            <person name="Lind A.E."/>
            <person name="van Eijk R."/>
            <person name="Schleper C."/>
            <person name="Guy L."/>
            <person name="Ettema T.J."/>
        </authorList>
    </citation>
    <scope>NUCLEOTIDE SEQUENCE</scope>
</reference>
<dbReference type="AlphaFoldDB" id="A0A0F9Q3Q0"/>
<name>A0A0F9Q3Q0_9ZZZZ</name>
<gene>
    <name evidence="1" type="ORF">LCGC14_1142080</name>
</gene>
<evidence type="ECO:0000313" key="1">
    <source>
        <dbReference type="EMBL" id="KKN00008.1"/>
    </source>
</evidence>